<dbReference type="GO" id="GO:0005201">
    <property type="term" value="F:extracellular matrix structural constituent"/>
    <property type="evidence" value="ECO:0007669"/>
    <property type="project" value="InterPro"/>
</dbReference>
<sequence>PSAAIKGFSYNQPGHSCKDIRDFGDSTGDGEYWIDPEKNGKPLKVFCDMTTDGGGWLLVSNVVFENSPSQQFSIKSSYRDINNCHRKTMFLSLEATRELRAHLSFTQLRFHCSKQKGRTFHVTTAPNSNGEAVINFFSGQTNSRPNSCGSFVRMKDDNSMLAQNCQQWKDQKWGDHNPSESCRYKVVAFVYAGFHWLLQTPKSSRWECDDYNTSNGGEFFELFPGDFWKVYVR</sequence>
<keyword evidence="2" id="KW-0964">Secreted</keyword>
<dbReference type="PANTHER" id="PTHR16146">
    <property type="entry name" value="INTELECTIN"/>
    <property type="match status" value="1"/>
</dbReference>
<dbReference type="GO" id="GO:0070492">
    <property type="term" value="F:oligosaccharide binding"/>
    <property type="evidence" value="ECO:0007669"/>
    <property type="project" value="TreeGrafter"/>
</dbReference>
<protein>
    <recommendedName>
        <fullName evidence="5">Fibrinogen C-terminal domain-containing protein</fullName>
    </recommendedName>
</protein>
<feature type="non-terminal residue" evidence="6">
    <location>
        <position position="1"/>
    </location>
</feature>
<evidence type="ECO:0000313" key="6">
    <source>
        <dbReference type="EMBL" id="CAH3137841.1"/>
    </source>
</evidence>
<name>A0AAU9X7E1_9CNID</name>
<keyword evidence="4" id="KW-1015">Disulfide bond</keyword>
<evidence type="ECO:0000256" key="2">
    <source>
        <dbReference type="ARBA" id="ARBA00022525"/>
    </source>
</evidence>
<gene>
    <name evidence="6" type="ORF">PMEA_00017883</name>
</gene>
<dbReference type="AlphaFoldDB" id="A0AAU9X7E1"/>
<comment type="caution">
    <text evidence="6">The sequence shown here is derived from an EMBL/GenBank/DDBJ whole genome shotgun (WGS) entry which is preliminary data.</text>
</comment>
<accession>A0AAU9X7E1</accession>
<evidence type="ECO:0000256" key="3">
    <source>
        <dbReference type="ARBA" id="ARBA00023119"/>
    </source>
</evidence>
<evidence type="ECO:0000256" key="1">
    <source>
        <dbReference type="ARBA" id="ARBA00004613"/>
    </source>
</evidence>
<dbReference type="Proteomes" id="UP001159428">
    <property type="component" value="Unassembled WGS sequence"/>
</dbReference>
<organism evidence="6 7">
    <name type="scientific">Pocillopora meandrina</name>
    <dbReference type="NCBI Taxonomy" id="46732"/>
    <lineage>
        <taxon>Eukaryota</taxon>
        <taxon>Metazoa</taxon>
        <taxon>Cnidaria</taxon>
        <taxon>Anthozoa</taxon>
        <taxon>Hexacorallia</taxon>
        <taxon>Scleractinia</taxon>
        <taxon>Astrocoeniina</taxon>
        <taxon>Pocilloporidae</taxon>
        <taxon>Pocillopora</taxon>
    </lineage>
</organism>
<evidence type="ECO:0000259" key="5">
    <source>
        <dbReference type="PROSITE" id="PS51406"/>
    </source>
</evidence>
<dbReference type="EMBL" id="CALNXJ010000031">
    <property type="protein sequence ID" value="CAH3137841.1"/>
    <property type="molecule type" value="Genomic_DNA"/>
</dbReference>
<evidence type="ECO:0000256" key="4">
    <source>
        <dbReference type="ARBA" id="ARBA00023157"/>
    </source>
</evidence>
<dbReference type="Pfam" id="PF01410">
    <property type="entry name" value="COLFI"/>
    <property type="match status" value="1"/>
</dbReference>
<evidence type="ECO:0000313" key="7">
    <source>
        <dbReference type="Proteomes" id="UP001159428"/>
    </source>
</evidence>
<dbReference type="InterPro" id="IPR000885">
    <property type="entry name" value="Fib_collagen_C"/>
</dbReference>
<dbReference type="InterPro" id="IPR002181">
    <property type="entry name" value="Fibrinogen_a/b/g_C_dom"/>
</dbReference>
<keyword evidence="3" id="KW-0176">Collagen</keyword>
<dbReference type="NCBIfam" id="NF040941">
    <property type="entry name" value="GGGWT_bact"/>
    <property type="match status" value="1"/>
</dbReference>
<dbReference type="GO" id="GO:0005581">
    <property type="term" value="C:collagen trimer"/>
    <property type="evidence" value="ECO:0007669"/>
    <property type="project" value="UniProtKB-KW"/>
</dbReference>
<dbReference type="Gene3D" id="2.60.120.1000">
    <property type="match status" value="1"/>
</dbReference>
<dbReference type="PANTHER" id="PTHR16146:SF46">
    <property type="entry name" value="INTELECTIN-1A-RELATED"/>
    <property type="match status" value="1"/>
</dbReference>
<dbReference type="SUPFAM" id="SSF56496">
    <property type="entry name" value="Fibrinogen C-terminal domain-like"/>
    <property type="match status" value="1"/>
</dbReference>
<comment type="subcellular location">
    <subcellularLocation>
        <location evidence="1">Secreted</location>
    </subcellularLocation>
</comment>
<reference evidence="6 7" key="1">
    <citation type="submission" date="2022-05" db="EMBL/GenBank/DDBJ databases">
        <authorList>
            <consortium name="Genoscope - CEA"/>
            <person name="William W."/>
        </authorList>
    </citation>
    <scope>NUCLEOTIDE SEQUENCE [LARGE SCALE GENOMIC DNA]</scope>
</reference>
<dbReference type="InterPro" id="IPR036056">
    <property type="entry name" value="Fibrinogen-like_C"/>
</dbReference>
<keyword evidence="7" id="KW-1185">Reference proteome</keyword>
<dbReference type="GO" id="GO:0005615">
    <property type="term" value="C:extracellular space"/>
    <property type="evidence" value="ECO:0007669"/>
    <property type="project" value="TreeGrafter"/>
</dbReference>
<proteinExistence type="predicted"/>
<feature type="domain" description="Fibrinogen C-terminal" evidence="5">
    <location>
        <begin position="8"/>
        <end position="61"/>
    </location>
</feature>
<dbReference type="PROSITE" id="PS51406">
    <property type="entry name" value="FIBRINOGEN_C_2"/>
    <property type="match status" value="1"/>
</dbReference>